<accession>A0A6J4RZB2</accession>
<gene>
    <name evidence="3" type="ORF">AVDCRST_MAG91-270</name>
</gene>
<keyword evidence="2" id="KW-1133">Transmembrane helix</keyword>
<feature type="region of interest" description="Disordered" evidence="1">
    <location>
        <begin position="1"/>
        <end position="20"/>
    </location>
</feature>
<evidence type="ECO:0000256" key="2">
    <source>
        <dbReference type="SAM" id="Phobius"/>
    </source>
</evidence>
<reference evidence="3" key="1">
    <citation type="submission" date="2020-02" db="EMBL/GenBank/DDBJ databases">
        <authorList>
            <person name="Meier V. D."/>
        </authorList>
    </citation>
    <scope>NUCLEOTIDE SEQUENCE</scope>
    <source>
        <strain evidence="3">AVDCRST_MAG91</strain>
    </source>
</reference>
<proteinExistence type="predicted"/>
<keyword evidence="2" id="KW-0812">Transmembrane</keyword>
<keyword evidence="2" id="KW-0472">Membrane</keyword>
<protein>
    <submittedName>
        <fullName evidence="3">Uncharacterized protein</fullName>
    </submittedName>
</protein>
<feature type="compositionally biased region" description="Basic and acidic residues" evidence="1">
    <location>
        <begin position="8"/>
        <end position="20"/>
    </location>
</feature>
<name>A0A6J4RZB2_9SPHN</name>
<evidence type="ECO:0000256" key="1">
    <source>
        <dbReference type="SAM" id="MobiDB-lite"/>
    </source>
</evidence>
<evidence type="ECO:0000313" key="3">
    <source>
        <dbReference type="EMBL" id="CAA9485882.1"/>
    </source>
</evidence>
<dbReference type="EMBL" id="CADCVX010000066">
    <property type="protein sequence ID" value="CAA9485882.1"/>
    <property type="molecule type" value="Genomic_DNA"/>
</dbReference>
<dbReference type="AlphaFoldDB" id="A0A6J4RZB2"/>
<sequence>MEQLPGMRRGEDRATRLESKPRVGWGAATIMMVAAASAGVMLAGRRR</sequence>
<organism evidence="3">
    <name type="scientific">uncultured Sphingomonadaceae bacterium</name>
    <dbReference type="NCBI Taxonomy" id="169976"/>
    <lineage>
        <taxon>Bacteria</taxon>
        <taxon>Pseudomonadati</taxon>
        <taxon>Pseudomonadota</taxon>
        <taxon>Alphaproteobacteria</taxon>
        <taxon>Sphingomonadales</taxon>
        <taxon>Sphingomonadaceae</taxon>
        <taxon>environmental samples</taxon>
    </lineage>
</organism>
<feature type="transmembrane region" description="Helical" evidence="2">
    <location>
        <begin position="23"/>
        <end position="44"/>
    </location>
</feature>